<dbReference type="GO" id="GO:0008783">
    <property type="term" value="F:agmatinase activity"/>
    <property type="evidence" value="ECO:0007669"/>
    <property type="project" value="TreeGrafter"/>
</dbReference>
<evidence type="ECO:0000256" key="1">
    <source>
        <dbReference type="ARBA" id="ARBA00009227"/>
    </source>
</evidence>
<dbReference type="GO" id="GO:0033389">
    <property type="term" value="P:putrescine biosynthetic process from arginine, via agmatine"/>
    <property type="evidence" value="ECO:0007669"/>
    <property type="project" value="TreeGrafter"/>
</dbReference>
<dbReference type="InterPro" id="IPR020855">
    <property type="entry name" value="Ureohydrolase_Mn_BS"/>
</dbReference>
<keyword evidence="4" id="KW-0369">Histidine metabolism</keyword>
<accession>A0AAP2Z8I3</accession>
<evidence type="ECO:0000256" key="2">
    <source>
        <dbReference type="ARBA" id="ARBA00022723"/>
    </source>
</evidence>
<dbReference type="Gene3D" id="3.40.800.10">
    <property type="entry name" value="Ureohydrolase domain"/>
    <property type="match status" value="1"/>
</dbReference>
<organism evidence="9 10">
    <name type="scientific">Natronosalvus hydrolyticus</name>
    <dbReference type="NCBI Taxonomy" id="2979988"/>
    <lineage>
        <taxon>Archaea</taxon>
        <taxon>Methanobacteriati</taxon>
        <taxon>Methanobacteriota</taxon>
        <taxon>Stenosarchaea group</taxon>
        <taxon>Halobacteria</taxon>
        <taxon>Halobacteriales</taxon>
        <taxon>Natrialbaceae</taxon>
        <taxon>Natronosalvus</taxon>
    </lineage>
</organism>
<proteinExistence type="inferred from homology"/>
<evidence type="ECO:0000313" key="10">
    <source>
        <dbReference type="Proteomes" id="UP001321047"/>
    </source>
</evidence>
<evidence type="ECO:0000313" key="9">
    <source>
        <dbReference type="EMBL" id="MCU4752213.1"/>
    </source>
</evidence>
<evidence type="ECO:0000256" key="7">
    <source>
        <dbReference type="RuleBase" id="RU003684"/>
    </source>
</evidence>
<name>A0AAP2Z8I3_9EURY</name>
<dbReference type="AlphaFoldDB" id="A0AAP2Z8I3"/>
<dbReference type="PROSITE" id="PS01053">
    <property type="entry name" value="ARGINASE_1"/>
    <property type="match status" value="1"/>
</dbReference>
<keyword evidence="2" id="KW-0479">Metal-binding</keyword>
<dbReference type="InterPro" id="IPR005923">
    <property type="entry name" value="HutG"/>
</dbReference>
<dbReference type="PANTHER" id="PTHR11358">
    <property type="entry name" value="ARGINASE/AGMATINASE"/>
    <property type="match status" value="1"/>
</dbReference>
<keyword evidence="5" id="KW-0464">Manganese</keyword>
<dbReference type="InterPro" id="IPR006035">
    <property type="entry name" value="Ureohydrolase"/>
</dbReference>
<dbReference type="PIRSF" id="PIRSF036979">
    <property type="entry name" value="Arginase"/>
    <property type="match status" value="1"/>
</dbReference>
<evidence type="ECO:0000256" key="4">
    <source>
        <dbReference type="ARBA" id="ARBA00022808"/>
    </source>
</evidence>
<keyword evidence="3 7" id="KW-0378">Hydrolase</keyword>
<reference evidence="9 10" key="1">
    <citation type="submission" date="2022-09" db="EMBL/GenBank/DDBJ databases">
        <title>Enrichment on poylsaccharides allowed isolation of novel metabolic and taxonomic groups of Haloarchaea.</title>
        <authorList>
            <person name="Sorokin D.Y."/>
            <person name="Elcheninov A.G."/>
            <person name="Khizhniak T.V."/>
            <person name="Kolganova T.V."/>
            <person name="Kublanov I.V."/>
        </authorList>
    </citation>
    <scope>NUCLEOTIDE SEQUENCE [LARGE SCALE GENOMIC DNA]</scope>
    <source>
        <strain evidence="9 10">AArc-curdl1</strain>
    </source>
</reference>
<evidence type="ECO:0000256" key="3">
    <source>
        <dbReference type="ARBA" id="ARBA00022801"/>
    </source>
</evidence>
<dbReference type="SUPFAM" id="SSF52768">
    <property type="entry name" value="Arginase/deacetylase"/>
    <property type="match status" value="1"/>
</dbReference>
<evidence type="ECO:0000256" key="5">
    <source>
        <dbReference type="ARBA" id="ARBA00023211"/>
    </source>
</evidence>
<dbReference type="Proteomes" id="UP001321047">
    <property type="component" value="Unassembled WGS sequence"/>
</dbReference>
<dbReference type="EMBL" id="JAOPJZ010000006">
    <property type="protein sequence ID" value="MCU4752213.1"/>
    <property type="molecule type" value="Genomic_DNA"/>
</dbReference>
<evidence type="ECO:0000256" key="8">
    <source>
        <dbReference type="SAM" id="MobiDB-lite"/>
    </source>
</evidence>
<sequence>MTAFGQPPAWESPSSDPNDTTFGDVVEPTTLESTAEDGDFPDGEATAAYDAVLVGEPYDRAVIGRQGASEGPQAIRTALAGVKTHHFDRGSVDRRIADIGDIAIPERGVVTVQSELERAIMPLYEHGSRPIFLGGDNSLTVPNVGAAIEALPGSVGVISLDAHLDCREPVDGPSSGTPYYQLHERGLDAFAVVGARHFETSSAYAAFVDEQGGTIVTADAVGRDFDAAVARALDAVSEVDHVLCSLDMDVLDATAAPGVSAPTPGGLTTRELYALLGRLGAEDRLVGFEVVECAPPLEDGSMTSDAAARAIAHLLSGWSR</sequence>
<dbReference type="CDD" id="cd09990">
    <property type="entry name" value="Agmatinase-like"/>
    <property type="match status" value="1"/>
</dbReference>
<evidence type="ECO:0000256" key="6">
    <source>
        <dbReference type="NCBIfam" id="TIGR01227"/>
    </source>
</evidence>
<comment type="similarity">
    <text evidence="1">Belongs to the arginase family. Agmatinase subfamily.</text>
</comment>
<dbReference type="GO" id="GO:0046872">
    <property type="term" value="F:metal ion binding"/>
    <property type="evidence" value="ECO:0007669"/>
    <property type="project" value="UniProtKB-KW"/>
</dbReference>
<comment type="caution">
    <text evidence="9">The sequence shown here is derived from an EMBL/GenBank/DDBJ whole genome shotgun (WGS) entry which is preliminary data.</text>
</comment>
<dbReference type="GO" id="GO:0050415">
    <property type="term" value="F:formimidoylglutamase activity"/>
    <property type="evidence" value="ECO:0007669"/>
    <property type="project" value="UniProtKB-UniRule"/>
</dbReference>
<dbReference type="Pfam" id="PF00491">
    <property type="entry name" value="Arginase"/>
    <property type="match status" value="1"/>
</dbReference>
<dbReference type="InterPro" id="IPR023696">
    <property type="entry name" value="Ureohydrolase_dom_sf"/>
</dbReference>
<protein>
    <recommendedName>
        <fullName evidence="6">Formimidoylglutamase</fullName>
        <ecNumber evidence="6">3.5.3.8</ecNumber>
    </recommendedName>
</protein>
<dbReference type="PANTHER" id="PTHR11358:SF26">
    <property type="entry name" value="GUANIDINO ACID HYDROLASE, MITOCHONDRIAL"/>
    <property type="match status" value="1"/>
</dbReference>
<gene>
    <name evidence="9" type="primary">hutG</name>
    <name evidence="9" type="ORF">OB919_09480</name>
</gene>
<keyword evidence="10" id="KW-1185">Reference proteome</keyword>
<dbReference type="PROSITE" id="PS51409">
    <property type="entry name" value="ARGINASE_2"/>
    <property type="match status" value="1"/>
</dbReference>
<dbReference type="NCBIfam" id="TIGR01227">
    <property type="entry name" value="hutG"/>
    <property type="match status" value="1"/>
</dbReference>
<feature type="region of interest" description="Disordered" evidence="8">
    <location>
        <begin position="1"/>
        <end position="43"/>
    </location>
</feature>
<dbReference type="GO" id="GO:0019556">
    <property type="term" value="P:L-histidine catabolic process to glutamate and formamide"/>
    <property type="evidence" value="ECO:0007669"/>
    <property type="project" value="UniProtKB-UniRule"/>
</dbReference>
<dbReference type="EC" id="3.5.3.8" evidence="6"/>
<feature type="compositionally biased region" description="Polar residues" evidence="8">
    <location>
        <begin position="12"/>
        <end position="21"/>
    </location>
</feature>